<keyword evidence="4" id="KW-1185">Reference proteome</keyword>
<evidence type="ECO:0008006" key="5">
    <source>
        <dbReference type="Google" id="ProtNLM"/>
    </source>
</evidence>
<dbReference type="PANTHER" id="PTHR43083">
    <property type="entry name" value="MANNAN POLYMERASE II"/>
    <property type="match status" value="1"/>
</dbReference>
<dbReference type="Proteomes" id="UP000398389">
    <property type="component" value="Unassembled WGS sequence"/>
</dbReference>
<proteinExistence type="inferred from homology"/>
<feature type="transmembrane region" description="Helical" evidence="2">
    <location>
        <begin position="60"/>
        <end position="82"/>
    </location>
</feature>
<dbReference type="SUPFAM" id="SSF53448">
    <property type="entry name" value="Nucleotide-diphospho-sugar transferases"/>
    <property type="match status" value="1"/>
</dbReference>
<dbReference type="Gene3D" id="3.90.550.10">
    <property type="entry name" value="Spore Coat Polysaccharide Biosynthesis Protein SpsA, Chain A"/>
    <property type="match status" value="1"/>
</dbReference>
<gene>
    <name evidence="3" type="ORF">SAPINGB_P000445</name>
</gene>
<comment type="similarity">
    <text evidence="1">Belongs to the ANP1/MMN9/VAN1 family.</text>
</comment>
<dbReference type="RefSeq" id="XP_031851060.1">
    <property type="nucleotide sequence ID" value="XM_031995169.1"/>
</dbReference>
<evidence type="ECO:0000256" key="1">
    <source>
        <dbReference type="ARBA" id="ARBA00037964"/>
    </source>
</evidence>
<name>A0A5E8AZ98_9ASCO</name>
<dbReference type="GO" id="GO:0000009">
    <property type="term" value="F:alpha-1,6-mannosyltransferase activity"/>
    <property type="evidence" value="ECO:0007669"/>
    <property type="project" value="TreeGrafter"/>
</dbReference>
<keyword evidence="2" id="KW-1133">Transmembrane helix</keyword>
<dbReference type="EMBL" id="CABVLU010000001">
    <property type="protein sequence ID" value="VVT44524.1"/>
    <property type="molecule type" value="Genomic_DNA"/>
</dbReference>
<protein>
    <recommendedName>
        <fullName evidence="5">Glycosyltransferase family 62 protein</fullName>
    </recommendedName>
</protein>
<organism evidence="3 4">
    <name type="scientific">Magnusiomyces paraingens</name>
    <dbReference type="NCBI Taxonomy" id="2606893"/>
    <lineage>
        <taxon>Eukaryota</taxon>
        <taxon>Fungi</taxon>
        <taxon>Dikarya</taxon>
        <taxon>Ascomycota</taxon>
        <taxon>Saccharomycotina</taxon>
        <taxon>Dipodascomycetes</taxon>
        <taxon>Dipodascales</taxon>
        <taxon>Dipodascaceae</taxon>
        <taxon>Magnusiomyces</taxon>
    </lineage>
</organism>
<evidence type="ECO:0000256" key="2">
    <source>
        <dbReference type="SAM" id="Phobius"/>
    </source>
</evidence>
<sequence>MPATEPASPPLRASVILEKQPPGKKLSGYRSRLSTYNDALATHVHYLRLRYKALSPIRRALVAAAGTLVALWLLVVFSSSAMTPRVRSAPGHKFRCFGPSKAPFDLSANAYSEWHARSPTPVKFFQQQDALDKYQQELHMHSHEDASSTPVALTNSSEILDKTIFKFNLDSTATKNAAANRERILILTPLRDAGPYLRRYFLLLRSLTYPHELIDLAFLVSDTTDDTLALLALELKRAQESKKPFRSAQIFTKDFLVRQHNEGQVQDQDLLLSMDNLDVEQRHAFAAQAPRRKAMARARNFLLTSALQSDHSWVLWRDVDVYESPRTLLEDLTAHAQSADVVVPNAWFHRYVVTGDGVEHIEGRFDYNSWQDTDQSRALLKTLPRDVVLAEGYKEYDTGREYMARMGDWRWNKDEELPLDGCGGVSVLVKADVHRSGANFPAYPFENQAETEGFAKMAARSGFKVVGLPNYVIWHIDTEEKGNK</sequence>
<dbReference type="OrthoDB" id="204164at2759"/>
<reference evidence="3 4" key="1">
    <citation type="submission" date="2019-09" db="EMBL/GenBank/DDBJ databases">
        <authorList>
            <person name="Brejova B."/>
        </authorList>
    </citation>
    <scope>NUCLEOTIDE SEQUENCE [LARGE SCALE GENOMIC DNA]</scope>
</reference>
<dbReference type="PANTHER" id="PTHR43083:SF4">
    <property type="entry name" value="N-GLYCOSYL-TRANSFERASE (AFU_ORTHOLOGUE AFUA_4G06870)"/>
    <property type="match status" value="1"/>
</dbReference>
<dbReference type="AlphaFoldDB" id="A0A5E8AZ98"/>
<dbReference type="GeneID" id="43579269"/>
<keyword evidence="2" id="KW-0812">Transmembrane</keyword>
<keyword evidence="2" id="KW-0472">Membrane</keyword>
<evidence type="ECO:0000313" key="4">
    <source>
        <dbReference type="Proteomes" id="UP000398389"/>
    </source>
</evidence>
<dbReference type="Pfam" id="PF03452">
    <property type="entry name" value="Anp1"/>
    <property type="match status" value="1"/>
</dbReference>
<dbReference type="InterPro" id="IPR029044">
    <property type="entry name" value="Nucleotide-diphossugar_trans"/>
</dbReference>
<evidence type="ECO:0000313" key="3">
    <source>
        <dbReference type="EMBL" id="VVT44524.1"/>
    </source>
</evidence>
<dbReference type="InterPro" id="IPR052086">
    <property type="entry name" value="Mannan_Polymerase_Subunit"/>
</dbReference>
<dbReference type="GO" id="GO:0000136">
    <property type="term" value="C:mannan polymerase complex"/>
    <property type="evidence" value="ECO:0007669"/>
    <property type="project" value="TreeGrafter"/>
</dbReference>
<dbReference type="GO" id="GO:0000032">
    <property type="term" value="P:cell wall mannoprotein biosynthetic process"/>
    <property type="evidence" value="ECO:0007669"/>
    <property type="project" value="TreeGrafter"/>
</dbReference>
<dbReference type="GO" id="GO:0006487">
    <property type="term" value="P:protein N-linked glycosylation"/>
    <property type="evidence" value="ECO:0007669"/>
    <property type="project" value="TreeGrafter"/>
</dbReference>
<accession>A0A5E8AZ98</accession>